<dbReference type="KEGG" id="scw:TU94_04290"/>
<dbReference type="InterPro" id="IPR009075">
    <property type="entry name" value="AcylCo_DH/oxidase_C"/>
</dbReference>
<dbReference type="PANTHER" id="PTHR48083:SF2">
    <property type="entry name" value="MEDIUM-CHAIN SPECIFIC ACYL-COA DEHYDROGENASE, MITOCHONDRIAL"/>
    <property type="match status" value="1"/>
</dbReference>
<dbReference type="CDD" id="cd00567">
    <property type="entry name" value="ACAD"/>
    <property type="match status" value="1"/>
</dbReference>
<evidence type="ECO:0000256" key="4">
    <source>
        <dbReference type="ARBA" id="ARBA00023002"/>
    </source>
</evidence>
<feature type="domain" description="Acyl-CoA dehydrogenase/oxidase C-terminal" evidence="6">
    <location>
        <begin position="198"/>
        <end position="343"/>
    </location>
</feature>
<gene>
    <name evidence="8" type="ORF">TU94_04290</name>
</gene>
<sequence length="361" mass="37907">MPPRATGRDLWAALGAAGLIARMYPDGRVERGVVPERLALVLAVAGERFGFGSTMSLCVQAATTLPLLATGTGTGPCADALREALAGRAVTALAATDTTAGSDLASLRTEARIEDDHVVLDGAKRWINNATSADHLLVLARHRPGPHFTHFTWFLVPAGTPGVTVRPADTALFDGSGTGHVDLAGVRLARSQVVGRVGRGFPAFIRHIGPERLAGALWSVDLCRTALDTTLRWLTGRPHGTGTLWDLDSVRQLFAESLVQVQQLRALCDRLRDRVVHGHDAAAAASLKAAAGTTVNRVLETCGQLQGAHGFSRGGIQELRAQAAVFAISGGATEVVRSIVADSAQAELDRLRLTTAPDGAP</sequence>
<dbReference type="HOGENOM" id="CLU_780051_0_0_11"/>
<dbReference type="Gene3D" id="2.40.110.10">
    <property type="entry name" value="Butyryl-CoA Dehydrogenase, subunit A, domain 2"/>
    <property type="match status" value="1"/>
</dbReference>
<accession>A0A0C5G9I8</accession>
<dbReference type="InterPro" id="IPR006091">
    <property type="entry name" value="Acyl-CoA_Oxase/DH_mid-dom"/>
</dbReference>
<keyword evidence="9" id="KW-1185">Reference proteome</keyword>
<dbReference type="Proteomes" id="UP000032234">
    <property type="component" value="Chromosome"/>
</dbReference>
<evidence type="ECO:0008006" key="10">
    <source>
        <dbReference type="Google" id="ProtNLM"/>
    </source>
</evidence>
<dbReference type="PANTHER" id="PTHR48083">
    <property type="entry name" value="MEDIUM-CHAIN SPECIFIC ACYL-COA DEHYDROGENASE, MITOCHONDRIAL-RELATED"/>
    <property type="match status" value="1"/>
</dbReference>
<keyword evidence="2 5" id="KW-0285">Flavoprotein</keyword>
<evidence type="ECO:0000313" key="8">
    <source>
        <dbReference type="EMBL" id="AJP05505.1"/>
    </source>
</evidence>
<protein>
    <recommendedName>
        <fullName evidence="10">Acyl-CoA dehydrogenase</fullName>
    </recommendedName>
</protein>
<evidence type="ECO:0000256" key="2">
    <source>
        <dbReference type="ARBA" id="ARBA00022630"/>
    </source>
</evidence>
<comment type="cofactor">
    <cofactor evidence="5">
        <name>FAD</name>
        <dbReference type="ChEBI" id="CHEBI:57692"/>
    </cofactor>
</comment>
<dbReference type="STRING" id="477245.TU94_04290"/>
<organism evidence="8 9">
    <name type="scientific">Streptomyces cyaneogriseus subsp. noncyanogenus</name>
    <dbReference type="NCBI Taxonomy" id="477245"/>
    <lineage>
        <taxon>Bacteria</taxon>
        <taxon>Bacillati</taxon>
        <taxon>Actinomycetota</taxon>
        <taxon>Actinomycetes</taxon>
        <taxon>Kitasatosporales</taxon>
        <taxon>Streptomycetaceae</taxon>
        <taxon>Streptomyces</taxon>
    </lineage>
</organism>
<dbReference type="InterPro" id="IPR046373">
    <property type="entry name" value="Acyl-CoA_Oxase/DH_mid-dom_sf"/>
</dbReference>
<dbReference type="PATRIC" id="fig|477245.3.peg.945"/>
<evidence type="ECO:0000259" key="7">
    <source>
        <dbReference type="Pfam" id="PF02770"/>
    </source>
</evidence>
<dbReference type="GO" id="GO:0033539">
    <property type="term" value="P:fatty acid beta-oxidation using acyl-CoA dehydrogenase"/>
    <property type="evidence" value="ECO:0007669"/>
    <property type="project" value="TreeGrafter"/>
</dbReference>
<evidence type="ECO:0000256" key="3">
    <source>
        <dbReference type="ARBA" id="ARBA00022827"/>
    </source>
</evidence>
<dbReference type="InterPro" id="IPR050741">
    <property type="entry name" value="Acyl-CoA_dehydrogenase"/>
</dbReference>
<keyword evidence="4 5" id="KW-0560">Oxidoreductase</keyword>
<evidence type="ECO:0000259" key="6">
    <source>
        <dbReference type="Pfam" id="PF00441"/>
    </source>
</evidence>
<proteinExistence type="inferred from homology"/>
<dbReference type="SUPFAM" id="SSF56645">
    <property type="entry name" value="Acyl-CoA dehydrogenase NM domain-like"/>
    <property type="match status" value="1"/>
</dbReference>
<dbReference type="InterPro" id="IPR009100">
    <property type="entry name" value="AcylCoA_DH/oxidase_NM_dom_sf"/>
</dbReference>
<dbReference type="GO" id="GO:0005737">
    <property type="term" value="C:cytoplasm"/>
    <property type="evidence" value="ECO:0007669"/>
    <property type="project" value="TreeGrafter"/>
</dbReference>
<evidence type="ECO:0000256" key="5">
    <source>
        <dbReference type="RuleBase" id="RU362125"/>
    </source>
</evidence>
<dbReference type="InterPro" id="IPR036250">
    <property type="entry name" value="AcylCo_DH-like_C"/>
</dbReference>
<dbReference type="GO" id="GO:0003995">
    <property type="term" value="F:acyl-CoA dehydrogenase activity"/>
    <property type="evidence" value="ECO:0007669"/>
    <property type="project" value="TreeGrafter"/>
</dbReference>
<feature type="domain" description="Acyl-CoA oxidase/dehydrogenase middle" evidence="7">
    <location>
        <begin position="92"/>
        <end position="178"/>
    </location>
</feature>
<name>A0A0C5G9I8_9ACTN</name>
<dbReference type="AlphaFoldDB" id="A0A0C5G9I8"/>
<evidence type="ECO:0000313" key="9">
    <source>
        <dbReference type="Proteomes" id="UP000032234"/>
    </source>
</evidence>
<comment type="similarity">
    <text evidence="1 5">Belongs to the acyl-CoA dehydrogenase family.</text>
</comment>
<reference evidence="8 9" key="1">
    <citation type="submission" date="2015-02" db="EMBL/GenBank/DDBJ databases">
        <title>Genome sequence of thermotolerant Streptomyces cyaneogriseus subsp. Noncyanogenus NMWT1, the producer of nematocidal antibiotics nemadectin.</title>
        <authorList>
            <person name="Wang H."/>
            <person name="Li C."/>
            <person name="Xiang W."/>
            <person name="Wang X."/>
        </authorList>
    </citation>
    <scope>NUCLEOTIDE SEQUENCE [LARGE SCALE GENOMIC DNA]</scope>
    <source>
        <strain evidence="8 9">NMWT 1</strain>
    </source>
</reference>
<dbReference type="Pfam" id="PF02770">
    <property type="entry name" value="Acyl-CoA_dh_M"/>
    <property type="match status" value="1"/>
</dbReference>
<evidence type="ECO:0000256" key="1">
    <source>
        <dbReference type="ARBA" id="ARBA00009347"/>
    </source>
</evidence>
<dbReference type="Pfam" id="PF00441">
    <property type="entry name" value="Acyl-CoA_dh_1"/>
    <property type="match status" value="1"/>
</dbReference>
<dbReference type="EMBL" id="CP010849">
    <property type="protein sequence ID" value="AJP05505.1"/>
    <property type="molecule type" value="Genomic_DNA"/>
</dbReference>
<keyword evidence="3 5" id="KW-0274">FAD</keyword>
<dbReference type="SUPFAM" id="SSF47203">
    <property type="entry name" value="Acyl-CoA dehydrogenase C-terminal domain-like"/>
    <property type="match status" value="1"/>
</dbReference>
<dbReference type="Gene3D" id="1.20.140.10">
    <property type="entry name" value="Butyryl-CoA Dehydrogenase, subunit A, domain 3"/>
    <property type="match status" value="1"/>
</dbReference>